<dbReference type="Gene3D" id="3.30.70.330">
    <property type="match status" value="1"/>
</dbReference>
<organism evidence="4 5">
    <name type="scientific">Aureobasidium uvarum</name>
    <dbReference type="NCBI Taxonomy" id="2773716"/>
    <lineage>
        <taxon>Eukaryota</taxon>
        <taxon>Fungi</taxon>
        <taxon>Dikarya</taxon>
        <taxon>Ascomycota</taxon>
        <taxon>Pezizomycotina</taxon>
        <taxon>Dothideomycetes</taxon>
        <taxon>Dothideomycetidae</taxon>
        <taxon>Dothideales</taxon>
        <taxon>Saccotheciaceae</taxon>
        <taxon>Aureobasidium</taxon>
    </lineage>
</organism>
<evidence type="ECO:0000256" key="1">
    <source>
        <dbReference type="PROSITE-ProRule" id="PRU00176"/>
    </source>
</evidence>
<dbReference type="SUPFAM" id="SSF54928">
    <property type="entry name" value="RNA-binding domain, RBD"/>
    <property type="match status" value="1"/>
</dbReference>
<dbReference type="GO" id="GO:0003723">
    <property type="term" value="F:RNA binding"/>
    <property type="evidence" value="ECO:0007669"/>
    <property type="project" value="UniProtKB-UniRule"/>
</dbReference>
<dbReference type="InterPro" id="IPR012677">
    <property type="entry name" value="Nucleotide-bd_a/b_plait_sf"/>
</dbReference>
<evidence type="ECO:0000313" key="4">
    <source>
        <dbReference type="EMBL" id="CAD0115509.1"/>
    </source>
</evidence>
<dbReference type="OrthoDB" id="272703at2759"/>
<evidence type="ECO:0000313" key="5">
    <source>
        <dbReference type="Proteomes" id="UP000745764"/>
    </source>
</evidence>
<comment type="caution">
    <text evidence="4">The sequence shown here is derived from an EMBL/GenBank/DDBJ whole genome shotgun (WGS) entry which is preliminary data.</text>
</comment>
<name>A0A9N8PYW1_9PEZI</name>
<dbReference type="InterPro" id="IPR035979">
    <property type="entry name" value="RBD_domain_sf"/>
</dbReference>
<dbReference type="SMART" id="SM00360">
    <property type="entry name" value="RRM"/>
    <property type="match status" value="1"/>
</dbReference>
<reference evidence="4" key="1">
    <citation type="submission" date="2020-06" db="EMBL/GenBank/DDBJ databases">
        <authorList>
            <person name="Onetto C."/>
        </authorList>
    </citation>
    <scope>NUCLEOTIDE SEQUENCE</scope>
</reference>
<feature type="compositionally biased region" description="Polar residues" evidence="2">
    <location>
        <begin position="261"/>
        <end position="270"/>
    </location>
</feature>
<feature type="compositionally biased region" description="Basic and acidic residues" evidence="2">
    <location>
        <begin position="209"/>
        <end position="225"/>
    </location>
</feature>
<keyword evidence="5" id="KW-1185">Reference proteome</keyword>
<dbReference type="EMBL" id="CAINUL010000019">
    <property type="protein sequence ID" value="CAD0115509.1"/>
    <property type="molecule type" value="Genomic_DNA"/>
</dbReference>
<gene>
    <name evidence="4" type="ORF">AWRI4620_LOCUS9764</name>
</gene>
<sequence length="398" mass="45484">MSLLENDSGDDGEVRHKRFDYPAPSLAGIIDFCAKDGVTDVQAAILLNQTPQEIYQMKKHIRCYLRAPCPWPAPDELTNDDGRTLCRKDEHPLGWMMPAGKQGELFRHLVIPPVAKLYPDLFAEPDLETQIRQDQPNTYGRFNLRVVETESQHFSPRPQLKRCRLEGFETEDTEEQPDLKKQKVKAFDFTPVKAVVMPPDLPRVLKGEIAASEHETPRPAKEDSGRGQTVTELIAEERALRDRLRNAPTSPASSTKKRQDSTTSYSSSEHTPTRARTNDLDRPIVERRRLHIRDMVTWTKKRDVADFFEGYHVGAIIISIPAIKSKSGFADFSTHEHAKRAMNDLNHTPLLGRVADIEFAQSSIPLEKEEKHPLSAKSNTRRPSFRRRQQNLETQLRR</sequence>
<feature type="domain" description="RRM" evidence="3">
    <location>
        <begin position="288"/>
        <end position="362"/>
    </location>
</feature>
<dbReference type="Proteomes" id="UP000745764">
    <property type="component" value="Unassembled WGS sequence"/>
</dbReference>
<protein>
    <recommendedName>
        <fullName evidence="3">RRM domain-containing protein</fullName>
    </recommendedName>
</protein>
<proteinExistence type="predicted"/>
<dbReference type="InterPro" id="IPR000504">
    <property type="entry name" value="RRM_dom"/>
</dbReference>
<keyword evidence="1" id="KW-0694">RNA-binding</keyword>
<dbReference type="AlphaFoldDB" id="A0A9N8PYW1"/>
<feature type="region of interest" description="Disordered" evidence="2">
    <location>
        <begin position="366"/>
        <end position="398"/>
    </location>
</feature>
<accession>A0A9N8PYW1</accession>
<evidence type="ECO:0000259" key="3">
    <source>
        <dbReference type="PROSITE" id="PS50102"/>
    </source>
</evidence>
<feature type="compositionally biased region" description="Basic residues" evidence="2">
    <location>
        <begin position="379"/>
        <end position="389"/>
    </location>
</feature>
<feature type="region of interest" description="Disordered" evidence="2">
    <location>
        <begin position="209"/>
        <end position="282"/>
    </location>
</feature>
<dbReference type="CDD" id="cd00590">
    <property type="entry name" value="RRM_SF"/>
    <property type="match status" value="1"/>
</dbReference>
<feature type="compositionally biased region" description="Basic and acidic residues" evidence="2">
    <location>
        <begin position="235"/>
        <end position="245"/>
    </location>
</feature>
<dbReference type="PROSITE" id="PS50102">
    <property type="entry name" value="RRM"/>
    <property type="match status" value="1"/>
</dbReference>
<evidence type="ECO:0000256" key="2">
    <source>
        <dbReference type="SAM" id="MobiDB-lite"/>
    </source>
</evidence>